<proteinExistence type="predicted"/>
<dbReference type="OrthoDB" id="1733683at2759"/>
<dbReference type="InterPro" id="IPR032675">
    <property type="entry name" value="LRR_dom_sf"/>
</dbReference>
<reference evidence="2" key="1">
    <citation type="journal article" date="2007" name="Nature">
        <title>The grapevine genome sequence suggests ancestral hexaploidization in major angiosperm phyla.</title>
        <authorList>
            <consortium name="The French-Italian Public Consortium for Grapevine Genome Characterization."/>
            <person name="Jaillon O."/>
            <person name="Aury J.-M."/>
            <person name="Noel B."/>
            <person name="Policriti A."/>
            <person name="Clepet C."/>
            <person name="Casagrande A."/>
            <person name="Choisne N."/>
            <person name="Aubourg S."/>
            <person name="Vitulo N."/>
            <person name="Jubin C."/>
            <person name="Vezzi A."/>
            <person name="Legeai F."/>
            <person name="Hugueney P."/>
            <person name="Dasilva C."/>
            <person name="Horner D."/>
            <person name="Mica E."/>
            <person name="Jublot D."/>
            <person name="Poulain J."/>
            <person name="Bruyere C."/>
            <person name="Billault A."/>
            <person name="Segurens B."/>
            <person name="Gouyvenoux M."/>
            <person name="Ugarte E."/>
            <person name="Cattonaro F."/>
            <person name="Anthouard V."/>
            <person name="Vico V."/>
            <person name="Del Fabbro C."/>
            <person name="Alaux M."/>
            <person name="Di Gaspero G."/>
            <person name="Dumas V."/>
            <person name="Felice N."/>
            <person name="Paillard S."/>
            <person name="Juman I."/>
            <person name="Moroldo M."/>
            <person name="Scalabrin S."/>
            <person name="Canaguier A."/>
            <person name="Le Clainche I."/>
            <person name="Malacrida G."/>
            <person name="Durand E."/>
            <person name="Pesole G."/>
            <person name="Laucou V."/>
            <person name="Chatelet P."/>
            <person name="Merdinoglu D."/>
            <person name="Delledonne M."/>
            <person name="Pezzotti M."/>
            <person name="Lecharny A."/>
            <person name="Scarpelli C."/>
            <person name="Artiguenave F."/>
            <person name="Pe M.E."/>
            <person name="Valle G."/>
            <person name="Morgante M."/>
            <person name="Caboche M."/>
            <person name="Adam-Blondon A.-F."/>
            <person name="Weissenbach J."/>
            <person name="Quetier F."/>
            <person name="Wincker P."/>
        </authorList>
    </citation>
    <scope>NUCLEOTIDE SEQUENCE [LARGE SCALE GENOMIC DNA]</scope>
    <source>
        <strain evidence="2">cv. Pinot noir / PN40024</strain>
    </source>
</reference>
<dbReference type="HOGENOM" id="CLU_2799200_0_0_1"/>
<evidence type="ECO:0000313" key="2">
    <source>
        <dbReference type="Proteomes" id="UP000009183"/>
    </source>
</evidence>
<accession>D7SRJ3</accession>
<keyword evidence="2" id="KW-1185">Reference proteome</keyword>
<evidence type="ECO:0008006" key="3">
    <source>
        <dbReference type="Google" id="ProtNLM"/>
    </source>
</evidence>
<dbReference type="Proteomes" id="UP000009183">
    <property type="component" value="Chromosome 18"/>
</dbReference>
<evidence type="ECO:0000313" key="1">
    <source>
        <dbReference type="EMBL" id="CBI18274.3"/>
    </source>
</evidence>
<protein>
    <recommendedName>
        <fullName evidence="3">Disease resistance protein</fullName>
    </recommendedName>
</protein>
<dbReference type="InParanoid" id="D7SRJ3"/>
<organism evidence="1 2">
    <name type="scientific">Vitis vinifera</name>
    <name type="common">Grape</name>
    <dbReference type="NCBI Taxonomy" id="29760"/>
    <lineage>
        <taxon>Eukaryota</taxon>
        <taxon>Viridiplantae</taxon>
        <taxon>Streptophyta</taxon>
        <taxon>Embryophyta</taxon>
        <taxon>Tracheophyta</taxon>
        <taxon>Spermatophyta</taxon>
        <taxon>Magnoliopsida</taxon>
        <taxon>eudicotyledons</taxon>
        <taxon>Gunneridae</taxon>
        <taxon>Pentapetalae</taxon>
        <taxon>rosids</taxon>
        <taxon>Vitales</taxon>
        <taxon>Vitaceae</taxon>
        <taxon>Viteae</taxon>
        <taxon>Vitis</taxon>
    </lineage>
</organism>
<gene>
    <name evidence="1" type="ordered locus">VIT_18s0075g00320</name>
</gene>
<name>D7SRJ3_VITVI</name>
<dbReference type="AlphaFoldDB" id="D7SRJ3"/>
<dbReference type="PaxDb" id="29760-VIT_18s0075g00320.t01"/>
<sequence length="68" mass="7589">MPAGITQLCKLTRLIINHCKMLEGIPELPLSLKRIEARGCTSLETLSSSSSPLWSSLLQWFKSAKFQV</sequence>
<dbReference type="EMBL" id="FN594970">
    <property type="protein sequence ID" value="CBI18274.3"/>
    <property type="molecule type" value="Genomic_DNA"/>
</dbReference>
<dbReference type="Gene3D" id="3.80.10.10">
    <property type="entry name" value="Ribonuclease Inhibitor"/>
    <property type="match status" value="1"/>
</dbReference>